<dbReference type="FunFam" id="3.10.10.10:FF:000007">
    <property type="entry name" value="Retrovirus-related Pol polyprotein from transposon 17.6-like Protein"/>
    <property type="match status" value="1"/>
</dbReference>
<evidence type="ECO:0000256" key="2">
    <source>
        <dbReference type="ARBA" id="ARBA00022679"/>
    </source>
</evidence>
<evidence type="ECO:0000256" key="4">
    <source>
        <dbReference type="ARBA" id="ARBA00022722"/>
    </source>
</evidence>
<dbReference type="GO" id="GO:0008233">
    <property type="term" value="F:peptidase activity"/>
    <property type="evidence" value="ECO:0007669"/>
    <property type="project" value="UniProtKB-KW"/>
</dbReference>
<dbReference type="EMBL" id="GIKN01005209">
    <property type="protein sequence ID" value="NIE47482.1"/>
    <property type="molecule type" value="Transcribed_RNA"/>
</dbReference>
<keyword evidence="2" id="KW-0808">Transferase</keyword>
<dbReference type="SUPFAM" id="SSF56672">
    <property type="entry name" value="DNA/RNA polymerases"/>
    <property type="match status" value="1"/>
</dbReference>
<keyword evidence="3" id="KW-0548">Nucleotidyltransferase</keyword>
<dbReference type="GO" id="GO:0006508">
    <property type="term" value="P:proteolysis"/>
    <property type="evidence" value="ECO:0007669"/>
    <property type="project" value="UniProtKB-KW"/>
</dbReference>
<keyword evidence="5" id="KW-0255">Endonuclease</keyword>
<dbReference type="VEuPathDB" id="VectorBase:LOC119169811"/>
<keyword evidence="7" id="KW-0695">RNA-directed DNA polymerase</keyword>
<dbReference type="AlphaFoldDB" id="A0A6G5A908"/>
<evidence type="ECO:0000259" key="8">
    <source>
        <dbReference type="PROSITE" id="PS50878"/>
    </source>
</evidence>
<evidence type="ECO:0000313" key="9">
    <source>
        <dbReference type="EMBL" id="NIE47482.1"/>
    </source>
</evidence>
<evidence type="ECO:0000256" key="5">
    <source>
        <dbReference type="ARBA" id="ARBA00022759"/>
    </source>
</evidence>
<keyword evidence="4" id="KW-0540">Nuclease</keyword>
<keyword evidence="6" id="KW-0378">Hydrolase</keyword>
<reference evidence="9" key="1">
    <citation type="submission" date="2020-03" db="EMBL/GenBank/DDBJ databases">
        <title>A transcriptome and proteome of the tick Rhipicephalus microplus shaped by the genetic composition of its hosts and developmental stage.</title>
        <authorList>
            <person name="Garcia G.R."/>
            <person name="Ribeiro J.M.C."/>
            <person name="Maruyama S.R."/>
            <person name="Gardinasse L.G."/>
            <person name="Nelson K."/>
            <person name="Ferreira B.R."/>
            <person name="Andrade T.G."/>
            <person name="Santos I.K.F.M."/>
        </authorList>
    </citation>
    <scope>NUCLEOTIDE SEQUENCE</scope>
    <source>
        <strain evidence="9">NSGR</strain>
        <tissue evidence="9">Salivary glands</tissue>
    </source>
</reference>
<dbReference type="OrthoDB" id="6740708at2759"/>
<dbReference type="GO" id="GO:0004519">
    <property type="term" value="F:endonuclease activity"/>
    <property type="evidence" value="ECO:0007669"/>
    <property type="project" value="UniProtKB-KW"/>
</dbReference>
<evidence type="ECO:0000256" key="1">
    <source>
        <dbReference type="ARBA" id="ARBA00022670"/>
    </source>
</evidence>
<dbReference type="Gene3D" id="3.10.10.10">
    <property type="entry name" value="HIV Type 1 Reverse Transcriptase, subunit A, domain 1"/>
    <property type="match status" value="1"/>
</dbReference>
<dbReference type="PANTHER" id="PTHR24559">
    <property type="entry name" value="TRANSPOSON TY3-I GAG-POL POLYPROTEIN"/>
    <property type="match status" value="1"/>
</dbReference>
<organism evidence="9">
    <name type="scientific">Rhipicephalus microplus</name>
    <name type="common">Cattle tick</name>
    <name type="synonym">Boophilus microplus</name>
    <dbReference type="NCBI Taxonomy" id="6941"/>
    <lineage>
        <taxon>Eukaryota</taxon>
        <taxon>Metazoa</taxon>
        <taxon>Ecdysozoa</taxon>
        <taxon>Arthropoda</taxon>
        <taxon>Chelicerata</taxon>
        <taxon>Arachnida</taxon>
        <taxon>Acari</taxon>
        <taxon>Parasitiformes</taxon>
        <taxon>Ixodida</taxon>
        <taxon>Ixodoidea</taxon>
        <taxon>Ixodidae</taxon>
        <taxon>Rhipicephalinae</taxon>
        <taxon>Rhipicephalus</taxon>
        <taxon>Boophilus</taxon>
    </lineage>
</organism>
<dbReference type="PANTHER" id="PTHR24559:SF444">
    <property type="entry name" value="REVERSE TRANSCRIPTASE DOMAIN-CONTAINING PROTEIN"/>
    <property type="match status" value="1"/>
</dbReference>
<accession>A0A6G5A908</accession>
<evidence type="ECO:0000256" key="7">
    <source>
        <dbReference type="ARBA" id="ARBA00022918"/>
    </source>
</evidence>
<evidence type="ECO:0000256" key="3">
    <source>
        <dbReference type="ARBA" id="ARBA00022695"/>
    </source>
</evidence>
<dbReference type="Gene3D" id="3.30.70.270">
    <property type="match status" value="1"/>
</dbReference>
<dbReference type="PROSITE" id="PS50878">
    <property type="entry name" value="RT_POL"/>
    <property type="match status" value="1"/>
</dbReference>
<dbReference type="CDD" id="cd01647">
    <property type="entry name" value="RT_LTR"/>
    <property type="match status" value="1"/>
</dbReference>
<dbReference type="InterPro" id="IPR043502">
    <property type="entry name" value="DNA/RNA_pol_sf"/>
</dbReference>
<protein>
    <submittedName>
        <fullName evidence="9">Putative tick transposon</fullName>
    </submittedName>
</protein>
<dbReference type="GO" id="GO:0003964">
    <property type="term" value="F:RNA-directed DNA polymerase activity"/>
    <property type="evidence" value="ECO:0007669"/>
    <property type="project" value="UniProtKB-KW"/>
</dbReference>
<feature type="domain" description="Reverse transcriptase" evidence="8">
    <location>
        <begin position="2"/>
        <end position="181"/>
    </location>
</feature>
<evidence type="ECO:0000256" key="6">
    <source>
        <dbReference type="ARBA" id="ARBA00022801"/>
    </source>
</evidence>
<dbReference type="InterPro" id="IPR000477">
    <property type="entry name" value="RT_dom"/>
</dbReference>
<dbReference type="InterPro" id="IPR053134">
    <property type="entry name" value="RNA-dir_DNA_polymerase"/>
</dbReference>
<keyword evidence="1" id="KW-0645">Protease</keyword>
<dbReference type="InterPro" id="IPR043128">
    <property type="entry name" value="Rev_trsase/Diguanyl_cyclase"/>
</dbReference>
<dbReference type="Pfam" id="PF00078">
    <property type="entry name" value="RVT_1"/>
    <property type="match status" value="1"/>
</dbReference>
<proteinExistence type="predicted"/>
<sequence>MLNKGVIEPSSSPWASPVVLVKKKDGTWRFCVDYRHLNKITRKDLYPLPRIDDALDCLHGATYFSSIDLRSGYWQISVDEMDREKTAFITPDGLYQFKVMPFELCNAPATFERMMHSLLRGYKWSTCLRYLDDVIVFSSTFDSHLTDLAAILAVFRTAGLQLNSKKSQFGRRQITILGHLVNADGVQPDPEKIRAVRSFPVPHSTSDVQSLIG</sequence>
<name>A0A6G5A908_RHIMP</name>